<reference evidence="2 3" key="1">
    <citation type="journal article" date="2024" name="J Genomics">
        <title>Draft genome sequencing and assembly of Favolaschia claudopus CIRM-BRFM 2984 isolated from oak limbs.</title>
        <authorList>
            <person name="Navarro D."/>
            <person name="Drula E."/>
            <person name="Chaduli D."/>
            <person name="Cazenave R."/>
            <person name="Ahrendt S."/>
            <person name="Wang J."/>
            <person name="Lipzen A."/>
            <person name="Daum C."/>
            <person name="Barry K."/>
            <person name="Grigoriev I.V."/>
            <person name="Favel A."/>
            <person name="Rosso M.N."/>
            <person name="Martin F."/>
        </authorList>
    </citation>
    <scope>NUCLEOTIDE SEQUENCE [LARGE SCALE GENOMIC DNA]</scope>
    <source>
        <strain evidence="2 3">CIRM-BRFM 2984</strain>
    </source>
</reference>
<keyword evidence="3" id="KW-1185">Reference proteome</keyword>
<accession>A0AAW0D669</accession>
<gene>
    <name evidence="2" type="ORF">R3P38DRAFT_2765197</name>
</gene>
<evidence type="ECO:0000256" key="1">
    <source>
        <dbReference type="SAM" id="MobiDB-lite"/>
    </source>
</evidence>
<evidence type="ECO:0000313" key="2">
    <source>
        <dbReference type="EMBL" id="KAK7046363.1"/>
    </source>
</evidence>
<dbReference type="AlphaFoldDB" id="A0AAW0D669"/>
<protein>
    <submittedName>
        <fullName evidence="2">Uncharacterized protein</fullName>
    </submittedName>
</protein>
<name>A0AAW0D669_9AGAR</name>
<comment type="caution">
    <text evidence="2">The sequence shown here is derived from an EMBL/GenBank/DDBJ whole genome shotgun (WGS) entry which is preliminary data.</text>
</comment>
<dbReference type="Proteomes" id="UP001362999">
    <property type="component" value="Unassembled WGS sequence"/>
</dbReference>
<sequence>MTATSSTRATLVCLCIVFGCLITLAGLAKILEMLRARRGVECAEESATPKDSLLYHPPSSLYTLPNARLPAPSLLSAHYGTVTAFFAHAPFAFASPGKYRPLYPGTTVIQYIKSAPHLQHINAPRLYANRHKRRMCARILGPTPLRFCVSVSFCGEIVEAKASVKRLPKIMQHQQRQKTHRTHTPLERPASFPPASSPYLNTRSDIPVIHIPDLESTCSAFLGAGSYDDDNPTPINPTWPSFTSFSPNKTQCIEDEDAGDAHPRPRRVPASVFKNLALYNNDNHNAGHPREVGHGHVRQSAARSGMKKEISTLADLTSTTSLSAVWASASSTSTATSMAHMNGSTCPSSPILNSIALISNASTSPDSTSRPTTSTVTSTVASTSPSDTKIRARLGCGSGSGKRESRGGNEFGDVTANGNVGLARRGSRKEKENLKENMGVPVSVVG</sequence>
<dbReference type="EMBL" id="JAWWNJ010000010">
    <property type="protein sequence ID" value="KAK7046363.1"/>
    <property type="molecule type" value="Genomic_DNA"/>
</dbReference>
<feature type="region of interest" description="Disordered" evidence="1">
    <location>
        <begin position="170"/>
        <end position="197"/>
    </location>
</feature>
<feature type="compositionally biased region" description="Low complexity" evidence="1">
    <location>
        <begin position="362"/>
        <end position="387"/>
    </location>
</feature>
<evidence type="ECO:0000313" key="3">
    <source>
        <dbReference type="Proteomes" id="UP001362999"/>
    </source>
</evidence>
<feature type="region of interest" description="Disordered" evidence="1">
    <location>
        <begin position="362"/>
        <end position="446"/>
    </location>
</feature>
<organism evidence="2 3">
    <name type="scientific">Favolaschia claudopus</name>
    <dbReference type="NCBI Taxonomy" id="2862362"/>
    <lineage>
        <taxon>Eukaryota</taxon>
        <taxon>Fungi</taxon>
        <taxon>Dikarya</taxon>
        <taxon>Basidiomycota</taxon>
        <taxon>Agaricomycotina</taxon>
        <taxon>Agaricomycetes</taxon>
        <taxon>Agaricomycetidae</taxon>
        <taxon>Agaricales</taxon>
        <taxon>Marasmiineae</taxon>
        <taxon>Mycenaceae</taxon>
        <taxon>Favolaschia</taxon>
    </lineage>
</organism>
<proteinExistence type="predicted"/>